<dbReference type="KEGG" id="alus:STSP2_02859"/>
<keyword evidence="4" id="KW-0547">Nucleotide-binding</keyword>
<dbReference type="Proteomes" id="UP000189674">
    <property type="component" value="Chromosome"/>
</dbReference>
<gene>
    <name evidence="7" type="primary">drrA</name>
    <name evidence="7" type="ORF">STSP2_02859</name>
</gene>
<dbReference type="PROSITE" id="PS50893">
    <property type="entry name" value="ABC_TRANSPORTER_2"/>
    <property type="match status" value="1"/>
</dbReference>
<keyword evidence="3" id="KW-0536">Nodulation</keyword>
<evidence type="ECO:0000256" key="2">
    <source>
        <dbReference type="ARBA" id="ARBA00022448"/>
    </source>
</evidence>
<dbReference type="InterPro" id="IPR003593">
    <property type="entry name" value="AAA+_ATPase"/>
</dbReference>
<dbReference type="InterPro" id="IPR017871">
    <property type="entry name" value="ABC_transporter-like_CS"/>
</dbReference>
<keyword evidence="7" id="KW-0378">Hydrolase</keyword>
<dbReference type="InterPro" id="IPR027417">
    <property type="entry name" value="P-loop_NTPase"/>
</dbReference>
<dbReference type="Pfam" id="PF00005">
    <property type="entry name" value="ABC_tran"/>
    <property type="match status" value="1"/>
</dbReference>
<dbReference type="OrthoDB" id="9804819at2"/>
<dbReference type="SMART" id="SM00382">
    <property type="entry name" value="AAA"/>
    <property type="match status" value="1"/>
</dbReference>
<dbReference type="PROSITE" id="PS00211">
    <property type="entry name" value="ABC_TRANSPORTER_1"/>
    <property type="match status" value="1"/>
</dbReference>
<dbReference type="GO" id="GO:0005524">
    <property type="term" value="F:ATP binding"/>
    <property type="evidence" value="ECO:0007669"/>
    <property type="project" value="UniProtKB-KW"/>
</dbReference>
<keyword evidence="8" id="KW-1185">Reference proteome</keyword>
<dbReference type="EMBL" id="CP019791">
    <property type="protein sequence ID" value="AQT69665.1"/>
    <property type="molecule type" value="Genomic_DNA"/>
</dbReference>
<proteinExistence type="inferred from homology"/>
<reference evidence="8" key="1">
    <citation type="submission" date="2017-02" db="EMBL/GenBank/DDBJ databases">
        <title>Comparative genomics and description of representatives of a novel lineage of planctomycetes thriving in anoxic sediments.</title>
        <authorList>
            <person name="Spring S."/>
            <person name="Bunk B."/>
            <person name="Sproer C."/>
        </authorList>
    </citation>
    <scope>NUCLEOTIDE SEQUENCE [LARGE SCALE GENOMIC DNA]</scope>
    <source>
        <strain evidence="8">ST-NAGAB-D1</strain>
    </source>
</reference>
<feature type="domain" description="ABC transporter" evidence="6">
    <location>
        <begin position="6"/>
        <end position="239"/>
    </location>
</feature>
<dbReference type="SUPFAM" id="SSF52540">
    <property type="entry name" value="P-loop containing nucleoside triphosphate hydrolases"/>
    <property type="match status" value="1"/>
</dbReference>
<evidence type="ECO:0000256" key="1">
    <source>
        <dbReference type="ARBA" id="ARBA00005417"/>
    </source>
</evidence>
<evidence type="ECO:0000313" key="7">
    <source>
        <dbReference type="EMBL" id="AQT69665.1"/>
    </source>
</evidence>
<dbReference type="Gene3D" id="3.40.50.300">
    <property type="entry name" value="P-loop containing nucleotide triphosphate hydrolases"/>
    <property type="match status" value="1"/>
</dbReference>
<dbReference type="GO" id="GO:0016887">
    <property type="term" value="F:ATP hydrolysis activity"/>
    <property type="evidence" value="ECO:0007669"/>
    <property type="project" value="InterPro"/>
</dbReference>
<evidence type="ECO:0000256" key="4">
    <source>
        <dbReference type="ARBA" id="ARBA00022741"/>
    </source>
</evidence>
<evidence type="ECO:0000256" key="5">
    <source>
        <dbReference type="ARBA" id="ARBA00022840"/>
    </source>
</evidence>
<accession>A0A1U9NPA0</accession>
<keyword evidence="5 7" id="KW-0067">ATP-binding</keyword>
<dbReference type="PANTHER" id="PTHR42711">
    <property type="entry name" value="ABC TRANSPORTER ATP-BINDING PROTEIN"/>
    <property type="match status" value="1"/>
</dbReference>
<name>A0A1U9NPA0_9BACT</name>
<sequence length="309" mass="35000">MGDKVIVARDVNKSYGAVRAVSDLSFEVEEAKCFGLLGPNGAGKTTMMKMVYGKSVGDKNGVGELKIFGYEPPKEELQIKYLSGVVPQEDNLDEELNIRQNLLVYSKFYDMPEDKAKERIAELLEFMELTARSKARIRELSGGMKRRLVIARALLNRPRLLILDEPTTGLDPQVRHVIWDKIRQLKKQGTTVLLTTHYMEEAFQLCDRLLIMHRGVKVMEGVPRSLLRDNVERYVLELFEHPPVGDLLGKEVLDRVRVEVAGDVTRLFSEDMDLLKTVADEIGGHYYMREANLEDVFLKATGSTLGAQQ</sequence>
<organism evidence="7 8">
    <name type="scientific">Anaerohalosphaera lusitana</name>
    <dbReference type="NCBI Taxonomy" id="1936003"/>
    <lineage>
        <taxon>Bacteria</taxon>
        <taxon>Pseudomonadati</taxon>
        <taxon>Planctomycetota</taxon>
        <taxon>Phycisphaerae</taxon>
        <taxon>Sedimentisphaerales</taxon>
        <taxon>Anaerohalosphaeraceae</taxon>
        <taxon>Anaerohalosphaera</taxon>
    </lineage>
</organism>
<dbReference type="EC" id="3.6.3.-" evidence="7"/>
<evidence type="ECO:0000313" key="8">
    <source>
        <dbReference type="Proteomes" id="UP000189674"/>
    </source>
</evidence>
<protein>
    <submittedName>
        <fullName evidence="7">Doxorubicin resistance ATP-binding protein DrrA</fullName>
        <ecNumber evidence="7">3.6.3.-</ecNumber>
    </submittedName>
</protein>
<comment type="similarity">
    <text evidence="1">Belongs to the ABC transporter superfamily.</text>
</comment>
<dbReference type="InterPro" id="IPR003439">
    <property type="entry name" value="ABC_transporter-like_ATP-bd"/>
</dbReference>
<dbReference type="PANTHER" id="PTHR42711:SF5">
    <property type="entry name" value="ABC TRANSPORTER ATP-BINDING PROTEIN NATA"/>
    <property type="match status" value="1"/>
</dbReference>
<evidence type="ECO:0000256" key="3">
    <source>
        <dbReference type="ARBA" id="ARBA00022458"/>
    </source>
</evidence>
<dbReference type="InterPro" id="IPR050763">
    <property type="entry name" value="ABC_transporter_ATP-binding"/>
</dbReference>
<dbReference type="AlphaFoldDB" id="A0A1U9NPA0"/>
<dbReference type="STRING" id="1936003.STSP2_02859"/>
<evidence type="ECO:0000259" key="6">
    <source>
        <dbReference type="PROSITE" id="PS50893"/>
    </source>
</evidence>
<keyword evidence="2" id="KW-0813">Transport</keyword>
<dbReference type="RefSeq" id="WP_146663332.1">
    <property type="nucleotide sequence ID" value="NZ_CP019791.1"/>
</dbReference>